<evidence type="ECO:0000256" key="4">
    <source>
        <dbReference type="ARBA" id="ARBA00022771"/>
    </source>
</evidence>
<dbReference type="Proteomes" id="UP001448207">
    <property type="component" value="Unassembled WGS sequence"/>
</dbReference>
<name>A0ABR3B5W1_PHYBL</name>
<keyword evidence="3" id="KW-0479">Metal-binding</keyword>
<evidence type="ECO:0000256" key="8">
    <source>
        <dbReference type="SAM" id="MobiDB-lite"/>
    </source>
</evidence>
<dbReference type="Gene3D" id="3.30.40.10">
    <property type="entry name" value="Zinc/RING finger domain, C3HC4 (zinc finger)"/>
    <property type="match status" value="1"/>
</dbReference>
<dbReference type="SUPFAM" id="SSF57850">
    <property type="entry name" value="RING/U-box"/>
    <property type="match status" value="1"/>
</dbReference>
<feature type="compositionally biased region" description="Low complexity" evidence="8">
    <location>
        <begin position="83"/>
        <end position="95"/>
    </location>
</feature>
<comment type="subcellular location">
    <subcellularLocation>
        <location evidence="1">Membrane</location>
        <topology evidence="1">Multi-pass membrane protein</topology>
    </subcellularLocation>
</comment>
<feature type="domain" description="RING-CH-type" evidence="10">
    <location>
        <begin position="125"/>
        <end position="190"/>
    </location>
</feature>
<dbReference type="PROSITE" id="PS51292">
    <property type="entry name" value="ZF_RING_CH"/>
    <property type="match status" value="1"/>
</dbReference>
<evidence type="ECO:0000313" key="12">
    <source>
        <dbReference type="Proteomes" id="UP001448207"/>
    </source>
</evidence>
<evidence type="ECO:0000256" key="5">
    <source>
        <dbReference type="ARBA" id="ARBA00022833"/>
    </source>
</evidence>
<keyword evidence="6" id="KW-1133">Transmembrane helix</keyword>
<keyword evidence="7" id="KW-0472">Membrane</keyword>
<dbReference type="EMBL" id="JBCLYO010000006">
    <property type="protein sequence ID" value="KAL0087819.1"/>
    <property type="molecule type" value="Genomic_DNA"/>
</dbReference>
<feature type="chain" id="PRO_5046027510" description="RING-CH-type domain-containing protein" evidence="9">
    <location>
        <begin position="20"/>
        <end position="489"/>
    </location>
</feature>
<evidence type="ECO:0000256" key="7">
    <source>
        <dbReference type="ARBA" id="ARBA00023136"/>
    </source>
</evidence>
<keyword evidence="2" id="KW-0812">Transmembrane</keyword>
<evidence type="ECO:0000256" key="2">
    <source>
        <dbReference type="ARBA" id="ARBA00022692"/>
    </source>
</evidence>
<reference evidence="11 12" key="1">
    <citation type="submission" date="2024-04" db="EMBL/GenBank/DDBJ databases">
        <title>Symmetric and asymmetric DNA N6-adenine methylation regulates different biological responses in Mucorales.</title>
        <authorList>
            <consortium name="Lawrence Berkeley National Laboratory"/>
            <person name="Lax C."/>
            <person name="Mondo S.J."/>
            <person name="Osorio-Concepcion M."/>
            <person name="Muszewska A."/>
            <person name="Corrochano-Luque M."/>
            <person name="Gutierrez G."/>
            <person name="Riley R."/>
            <person name="Lipzen A."/>
            <person name="Guo J."/>
            <person name="Hundley H."/>
            <person name="Amirebrahimi M."/>
            <person name="Ng V."/>
            <person name="Lorenzo-Gutierrez D."/>
            <person name="Binder U."/>
            <person name="Yang J."/>
            <person name="Song Y."/>
            <person name="Canovas D."/>
            <person name="Navarro E."/>
            <person name="Freitag M."/>
            <person name="Gabaldon T."/>
            <person name="Grigoriev I.V."/>
            <person name="Corrochano L.M."/>
            <person name="Nicolas F.E."/>
            <person name="Garre V."/>
        </authorList>
    </citation>
    <scope>NUCLEOTIDE SEQUENCE [LARGE SCALE GENOMIC DNA]</scope>
    <source>
        <strain evidence="11 12">L51</strain>
    </source>
</reference>
<dbReference type="SMART" id="SM00744">
    <property type="entry name" value="RINGv"/>
    <property type="match status" value="1"/>
</dbReference>
<keyword evidence="9" id="KW-0732">Signal</keyword>
<feature type="signal peptide" evidence="9">
    <location>
        <begin position="1"/>
        <end position="19"/>
    </location>
</feature>
<organism evidence="11 12">
    <name type="scientific">Phycomyces blakesleeanus</name>
    <dbReference type="NCBI Taxonomy" id="4837"/>
    <lineage>
        <taxon>Eukaryota</taxon>
        <taxon>Fungi</taxon>
        <taxon>Fungi incertae sedis</taxon>
        <taxon>Mucoromycota</taxon>
        <taxon>Mucoromycotina</taxon>
        <taxon>Mucoromycetes</taxon>
        <taxon>Mucorales</taxon>
        <taxon>Phycomycetaceae</taxon>
        <taxon>Phycomyces</taxon>
    </lineage>
</organism>
<evidence type="ECO:0000259" key="10">
    <source>
        <dbReference type="PROSITE" id="PS51292"/>
    </source>
</evidence>
<keyword evidence="4" id="KW-0863">Zinc-finger</keyword>
<evidence type="ECO:0000256" key="3">
    <source>
        <dbReference type="ARBA" id="ARBA00022723"/>
    </source>
</evidence>
<evidence type="ECO:0000313" key="11">
    <source>
        <dbReference type="EMBL" id="KAL0087819.1"/>
    </source>
</evidence>
<dbReference type="InterPro" id="IPR011016">
    <property type="entry name" value="Znf_RING-CH"/>
</dbReference>
<evidence type="ECO:0000256" key="6">
    <source>
        <dbReference type="ARBA" id="ARBA00022989"/>
    </source>
</evidence>
<keyword evidence="12" id="KW-1185">Reference proteome</keyword>
<gene>
    <name evidence="11" type="ORF">J3Q64DRAFT_1463054</name>
</gene>
<comment type="caution">
    <text evidence="11">The sequence shown here is derived from an EMBL/GenBank/DDBJ whole genome shotgun (WGS) entry which is preliminary data.</text>
</comment>
<feature type="region of interest" description="Disordered" evidence="8">
    <location>
        <begin position="65"/>
        <end position="127"/>
    </location>
</feature>
<dbReference type="PANTHER" id="PTHR46283">
    <property type="entry name" value="E3 UBIQUITIN-PROTEIN LIGASE MARCH5"/>
    <property type="match status" value="1"/>
</dbReference>
<accession>A0ABR3B5W1</accession>
<proteinExistence type="predicted"/>
<dbReference type="InterPro" id="IPR013083">
    <property type="entry name" value="Znf_RING/FYVE/PHD"/>
</dbReference>
<evidence type="ECO:0000256" key="1">
    <source>
        <dbReference type="ARBA" id="ARBA00004141"/>
    </source>
</evidence>
<evidence type="ECO:0000256" key="9">
    <source>
        <dbReference type="SAM" id="SignalP"/>
    </source>
</evidence>
<protein>
    <recommendedName>
        <fullName evidence="10">RING-CH-type domain-containing protein</fullName>
    </recommendedName>
</protein>
<feature type="compositionally biased region" description="Polar residues" evidence="8">
    <location>
        <begin position="96"/>
        <end position="113"/>
    </location>
</feature>
<dbReference type="Pfam" id="PF12906">
    <property type="entry name" value="RINGv"/>
    <property type="match status" value="1"/>
</dbReference>
<sequence>MQKCPHLFLLSFFFIFLMSHFRCPSSSLVGAAGYYAYQRPSSTADLPHTNRGVFDSPYTISSTAMGSLDKTDDDNDGAGSTLSYSSYSSSSSSSSTILASKPTISLQHPNPHSQHPRNPPINTTEDNEGQQRCWICFGEDSDSEGRWVRPCRCSLVSHEECLLDWITENQKDSPTKKVHCPQCAAPYYLSEARNIPLALLGLVDQWVHTAAPYLAVLGLGCSMLVVSTTYGAHTVLTLMGEKEGGNLMGHPSTWSWRTWVGLPMIPVSLVASRSRWADAILPAAATLLLRATGSSSRTRLRWPPSPAVMLGLLPWVRLVYNGIQALVQRRLSFRLSDTTYRQQQQQSHQTTSSSFVALVQGQAGRAATRTGTGRGQTSDLVEHDVNEVRNQYQNNNREDDIFNDDGPGLSVTIIGALLWPTISSIIGSCLSRFKPVQKYFPDPFHRNILGGCLFVVAKDIANLVYKYERIRQRRSRHVRNYDEIKKGRP</sequence>
<keyword evidence="5" id="KW-0862">Zinc</keyword>